<dbReference type="GeneID" id="54423747"/>
<evidence type="ECO:0000313" key="4">
    <source>
        <dbReference type="RefSeq" id="XP_033532960.1"/>
    </source>
</evidence>
<dbReference type="OrthoDB" id="10497758at2759"/>
<feature type="compositionally biased region" description="Acidic residues" evidence="1">
    <location>
        <begin position="77"/>
        <end position="91"/>
    </location>
</feature>
<dbReference type="RefSeq" id="XP_033532960.1">
    <property type="nucleotide sequence ID" value="XM_033683177.1"/>
</dbReference>
<sequence>MPQKHKRSWSVEGSRVQGCIKKRAVAKRRREDYKLERVRALIEEGITKHDLDERRARYYCMKEHPGRFCSQCNPRADEEDSEGLSDEEAEMSDSWSDGPVSDDDQSLTYSEIWGNEEEKDTVVKYIKGKIKAVDTAATRLKTLVDDQQAGKPLIGGLRGKWTLYNLDVCPKRYEPTGEYHRLTVSEAAVKGELVNQDRVRHPPYEIFMEWLIKDAAGDIIPFPFPTHASLEPVPIQLMTRVSDDVPAEIVFLGDDCLWLRVPRSTVYPKEASRLGTSSPMIEFAGVRQTEADIEEIKRRHEKMAQEWERANSPETSIAASLCGWDY</sequence>
<proteinExistence type="predicted"/>
<evidence type="ECO:0000313" key="2">
    <source>
        <dbReference type="EMBL" id="KAF1811329.1"/>
    </source>
</evidence>
<evidence type="ECO:0000313" key="3">
    <source>
        <dbReference type="Proteomes" id="UP000504638"/>
    </source>
</evidence>
<reference evidence="4" key="3">
    <citation type="submission" date="2025-04" db="UniProtKB">
        <authorList>
            <consortium name="RefSeq"/>
        </authorList>
    </citation>
    <scope>IDENTIFICATION</scope>
    <source>
        <strain evidence="4">CBS 781.70</strain>
    </source>
</reference>
<organism evidence="2">
    <name type="scientific">Eremomyces bilateralis CBS 781.70</name>
    <dbReference type="NCBI Taxonomy" id="1392243"/>
    <lineage>
        <taxon>Eukaryota</taxon>
        <taxon>Fungi</taxon>
        <taxon>Dikarya</taxon>
        <taxon>Ascomycota</taxon>
        <taxon>Pezizomycotina</taxon>
        <taxon>Dothideomycetes</taxon>
        <taxon>Dothideomycetes incertae sedis</taxon>
        <taxon>Eremomycetales</taxon>
        <taxon>Eremomycetaceae</taxon>
        <taxon>Eremomyces</taxon>
    </lineage>
</organism>
<dbReference type="EMBL" id="ML975162">
    <property type="protein sequence ID" value="KAF1811329.1"/>
    <property type="molecule type" value="Genomic_DNA"/>
</dbReference>
<reference evidence="4" key="2">
    <citation type="submission" date="2020-04" db="EMBL/GenBank/DDBJ databases">
        <authorList>
            <consortium name="NCBI Genome Project"/>
        </authorList>
    </citation>
    <scope>NUCLEOTIDE SEQUENCE</scope>
    <source>
        <strain evidence="4">CBS 781.70</strain>
    </source>
</reference>
<protein>
    <submittedName>
        <fullName evidence="2 4">Uncharacterized protein</fullName>
    </submittedName>
</protein>
<dbReference type="Proteomes" id="UP000504638">
    <property type="component" value="Unplaced"/>
</dbReference>
<reference evidence="2 4" key="1">
    <citation type="submission" date="2020-01" db="EMBL/GenBank/DDBJ databases">
        <authorList>
            <consortium name="DOE Joint Genome Institute"/>
            <person name="Haridas S."/>
            <person name="Albert R."/>
            <person name="Binder M."/>
            <person name="Bloem J."/>
            <person name="Labutti K."/>
            <person name="Salamov A."/>
            <person name="Andreopoulos B."/>
            <person name="Baker S.E."/>
            <person name="Barry K."/>
            <person name="Bills G."/>
            <person name="Bluhm B.H."/>
            <person name="Cannon C."/>
            <person name="Castanera R."/>
            <person name="Culley D.E."/>
            <person name="Daum C."/>
            <person name="Ezra D."/>
            <person name="Gonzalez J.B."/>
            <person name="Henrissat B."/>
            <person name="Kuo A."/>
            <person name="Liang C."/>
            <person name="Lipzen A."/>
            <person name="Lutzoni F."/>
            <person name="Magnuson J."/>
            <person name="Mondo S."/>
            <person name="Nolan M."/>
            <person name="Ohm R."/>
            <person name="Pangilinan J."/>
            <person name="Park H.-J."/>
            <person name="Ramirez L."/>
            <person name="Alfaro M."/>
            <person name="Sun H."/>
            <person name="Tritt A."/>
            <person name="Yoshinaga Y."/>
            <person name="Zwiers L.-H."/>
            <person name="Turgeon B.G."/>
            <person name="Goodwin S.B."/>
            <person name="Spatafora J.W."/>
            <person name="Crous P.W."/>
            <person name="Grigoriev I.V."/>
        </authorList>
    </citation>
    <scope>NUCLEOTIDE SEQUENCE</scope>
    <source>
        <strain evidence="2 4">CBS 781.70</strain>
    </source>
</reference>
<name>A0A6G1G0J0_9PEZI</name>
<gene>
    <name evidence="2 4" type="ORF">P152DRAFT_69920</name>
</gene>
<evidence type="ECO:0000256" key="1">
    <source>
        <dbReference type="SAM" id="MobiDB-lite"/>
    </source>
</evidence>
<feature type="region of interest" description="Disordered" evidence="1">
    <location>
        <begin position="70"/>
        <end position="106"/>
    </location>
</feature>
<accession>A0A6G1G0J0</accession>
<dbReference type="AlphaFoldDB" id="A0A6G1G0J0"/>
<keyword evidence="3" id="KW-1185">Reference proteome</keyword>